<reference evidence="1 2" key="2">
    <citation type="journal article" date="2019" name="G3 (Bethesda)">
        <title>Hybrid Assembly of the Genome of the Entomopathogenic Nematode Steinernema carpocapsae Identifies the X-Chromosome.</title>
        <authorList>
            <person name="Serra L."/>
            <person name="Macchietto M."/>
            <person name="Macias-Munoz A."/>
            <person name="McGill C.J."/>
            <person name="Rodriguez I.M."/>
            <person name="Rodriguez B."/>
            <person name="Murad R."/>
            <person name="Mortazavi A."/>
        </authorList>
    </citation>
    <scope>NUCLEOTIDE SEQUENCE [LARGE SCALE GENOMIC DNA]</scope>
    <source>
        <strain evidence="1 2">ALL</strain>
    </source>
</reference>
<accession>A0A4U5NCT8</accession>
<sequence>MYFVERIRDIVQNGISQILWSSIFGSSRIPSTSPKCPDISDLHLTKSRFFFVTQCAHSRHQIFQVLYLSRFLCHLPLKLYSKVDFRCRLLQLSKQTKEATHGHIAALCHFK</sequence>
<protein>
    <submittedName>
        <fullName evidence="1">Uncharacterized protein</fullName>
    </submittedName>
</protein>
<organism evidence="1 2">
    <name type="scientific">Steinernema carpocapsae</name>
    <name type="common">Entomopathogenic nematode</name>
    <dbReference type="NCBI Taxonomy" id="34508"/>
    <lineage>
        <taxon>Eukaryota</taxon>
        <taxon>Metazoa</taxon>
        <taxon>Ecdysozoa</taxon>
        <taxon>Nematoda</taxon>
        <taxon>Chromadorea</taxon>
        <taxon>Rhabditida</taxon>
        <taxon>Tylenchina</taxon>
        <taxon>Panagrolaimomorpha</taxon>
        <taxon>Strongyloidoidea</taxon>
        <taxon>Steinernematidae</taxon>
        <taxon>Steinernema</taxon>
    </lineage>
</organism>
<keyword evidence="2" id="KW-1185">Reference proteome</keyword>
<proteinExistence type="predicted"/>
<reference evidence="1 2" key="1">
    <citation type="journal article" date="2015" name="Genome Biol.">
        <title>Comparative genomics of Steinernema reveals deeply conserved gene regulatory networks.</title>
        <authorList>
            <person name="Dillman A.R."/>
            <person name="Macchietto M."/>
            <person name="Porter C.F."/>
            <person name="Rogers A."/>
            <person name="Williams B."/>
            <person name="Antoshechkin I."/>
            <person name="Lee M.M."/>
            <person name="Goodwin Z."/>
            <person name="Lu X."/>
            <person name="Lewis E.E."/>
            <person name="Goodrich-Blair H."/>
            <person name="Stock S.P."/>
            <person name="Adams B.J."/>
            <person name="Sternberg P.W."/>
            <person name="Mortazavi A."/>
        </authorList>
    </citation>
    <scope>NUCLEOTIDE SEQUENCE [LARGE SCALE GENOMIC DNA]</scope>
    <source>
        <strain evidence="1 2">ALL</strain>
    </source>
</reference>
<comment type="caution">
    <text evidence="1">The sequence shown here is derived from an EMBL/GenBank/DDBJ whole genome shotgun (WGS) entry which is preliminary data.</text>
</comment>
<gene>
    <name evidence="1" type="ORF">L596_014370</name>
</gene>
<evidence type="ECO:0000313" key="1">
    <source>
        <dbReference type="EMBL" id="TKR80271.1"/>
    </source>
</evidence>
<name>A0A4U5NCT8_STECR</name>
<dbReference type="EMBL" id="AZBU02000004">
    <property type="protein sequence ID" value="TKR80271.1"/>
    <property type="molecule type" value="Genomic_DNA"/>
</dbReference>
<evidence type="ECO:0000313" key="2">
    <source>
        <dbReference type="Proteomes" id="UP000298663"/>
    </source>
</evidence>
<dbReference type="Proteomes" id="UP000298663">
    <property type="component" value="Unassembled WGS sequence"/>
</dbReference>
<dbReference type="AlphaFoldDB" id="A0A4U5NCT8"/>